<name>A0ABP4ETK7_9ACTN</name>
<evidence type="ECO:0000256" key="1">
    <source>
        <dbReference type="ARBA" id="ARBA00000798"/>
    </source>
</evidence>
<dbReference type="Proteomes" id="UP001499979">
    <property type="component" value="Unassembled WGS sequence"/>
</dbReference>
<dbReference type="Pfam" id="PF13091">
    <property type="entry name" value="PLDc_2"/>
    <property type="match status" value="2"/>
</dbReference>
<evidence type="ECO:0000313" key="9">
    <source>
        <dbReference type="EMBL" id="GAA1131626.1"/>
    </source>
</evidence>
<feature type="domain" description="Phospholipase D-like" evidence="8">
    <location>
        <begin position="261"/>
        <end position="379"/>
    </location>
</feature>
<comment type="caution">
    <text evidence="9">The sequence shown here is derived from an EMBL/GenBank/DDBJ whole genome shotgun (WGS) entry which is preliminary data.</text>
</comment>
<evidence type="ECO:0000256" key="6">
    <source>
        <dbReference type="ARBA" id="ARBA00023098"/>
    </source>
</evidence>
<evidence type="ECO:0000256" key="7">
    <source>
        <dbReference type="SAM" id="SignalP"/>
    </source>
</evidence>
<keyword evidence="5" id="KW-0442">Lipid degradation</keyword>
<evidence type="ECO:0000256" key="5">
    <source>
        <dbReference type="ARBA" id="ARBA00022963"/>
    </source>
</evidence>
<accession>A0ABP4ETK7</accession>
<sequence length="382" mass="41648">MIVSALGPRLALLLALLAGLLALPVTADAGSAAPRIGSYVPPAGPNFNNPIGTPTQQRKLLQQVIRTVNSTPPGATIRMAVFSFGDGPTADALIAAHDRGVDVKMVFAGENVYPAMARLRAALGTDTGAGSFVRICDNSCRGDRGQMHAKYFSFSKAGGARWITMVGSVNLTQHNAQDQWNDLYTRVEDRPYFRAYGRWFGQLKADQPVAKQYLHKSVDGADIRMTPVDLTAETDPVLLALDNVQCRVTVGDEEVRTGVYISTHAWNEERGKAIAWKVAALSGDGCHVRVFFGTGMGAAVKSILENHGVQMRKGQHQGIRTHQKVMIVSGGYDGEPSTVRAWTGSQNWSTRATHRDDLIVRVDDQTEAAAYEKRFLWMWDHG</sequence>
<evidence type="ECO:0000256" key="3">
    <source>
        <dbReference type="ARBA" id="ARBA00012027"/>
    </source>
</evidence>
<dbReference type="PANTHER" id="PTHR43856">
    <property type="entry name" value="CARDIOLIPIN HYDROLASE"/>
    <property type="match status" value="1"/>
</dbReference>
<keyword evidence="6" id="KW-0443">Lipid metabolism</keyword>
<dbReference type="EC" id="3.1.4.4" evidence="3"/>
<gene>
    <name evidence="9" type="ORF">GCM10009606_09670</name>
</gene>
<keyword evidence="4" id="KW-0378">Hydrolase</keyword>
<dbReference type="InterPro" id="IPR051406">
    <property type="entry name" value="PLD_domain"/>
</dbReference>
<dbReference type="Gene3D" id="3.30.870.10">
    <property type="entry name" value="Endonuclease Chain A"/>
    <property type="match status" value="2"/>
</dbReference>
<evidence type="ECO:0000256" key="4">
    <source>
        <dbReference type="ARBA" id="ARBA00022801"/>
    </source>
</evidence>
<evidence type="ECO:0000256" key="2">
    <source>
        <dbReference type="ARBA" id="ARBA00008664"/>
    </source>
</evidence>
<evidence type="ECO:0000259" key="8">
    <source>
        <dbReference type="Pfam" id="PF13091"/>
    </source>
</evidence>
<dbReference type="InterPro" id="IPR025202">
    <property type="entry name" value="PLD-like_dom"/>
</dbReference>
<proteinExistence type="inferred from homology"/>
<organism evidence="9 10">
    <name type="scientific">Nocardioides aquiterrae</name>
    <dbReference type="NCBI Taxonomy" id="203799"/>
    <lineage>
        <taxon>Bacteria</taxon>
        <taxon>Bacillati</taxon>
        <taxon>Actinomycetota</taxon>
        <taxon>Actinomycetes</taxon>
        <taxon>Propionibacteriales</taxon>
        <taxon>Nocardioidaceae</taxon>
        <taxon>Nocardioides</taxon>
    </lineage>
</organism>
<dbReference type="EMBL" id="BAAAJE010000002">
    <property type="protein sequence ID" value="GAA1131626.1"/>
    <property type="molecule type" value="Genomic_DNA"/>
</dbReference>
<keyword evidence="10" id="KW-1185">Reference proteome</keyword>
<feature type="signal peptide" evidence="7">
    <location>
        <begin position="1"/>
        <end position="27"/>
    </location>
</feature>
<dbReference type="SUPFAM" id="SSF56024">
    <property type="entry name" value="Phospholipase D/nuclease"/>
    <property type="match status" value="2"/>
</dbReference>
<dbReference type="PANTHER" id="PTHR43856:SF1">
    <property type="entry name" value="MITOCHONDRIAL CARDIOLIPIN HYDROLASE"/>
    <property type="match status" value="1"/>
</dbReference>
<reference evidence="10" key="1">
    <citation type="journal article" date="2019" name="Int. J. Syst. Evol. Microbiol.">
        <title>The Global Catalogue of Microorganisms (GCM) 10K type strain sequencing project: providing services to taxonomists for standard genome sequencing and annotation.</title>
        <authorList>
            <consortium name="The Broad Institute Genomics Platform"/>
            <consortium name="The Broad Institute Genome Sequencing Center for Infectious Disease"/>
            <person name="Wu L."/>
            <person name="Ma J."/>
        </authorList>
    </citation>
    <scope>NUCLEOTIDE SEQUENCE [LARGE SCALE GENOMIC DNA]</scope>
    <source>
        <strain evidence="10">JCM 11813</strain>
    </source>
</reference>
<comment type="catalytic activity">
    <reaction evidence="1">
        <text>a 1,2-diacyl-sn-glycero-3-phosphocholine + H2O = a 1,2-diacyl-sn-glycero-3-phosphate + choline + H(+)</text>
        <dbReference type="Rhea" id="RHEA:14445"/>
        <dbReference type="ChEBI" id="CHEBI:15354"/>
        <dbReference type="ChEBI" id="CHEBI:15377"/>
        <dbReference type="ChEBI" id="CHEBI:15378"/>
        <dbReference type="ChEBI" id="CHEBI:57643"/>
        <dbReference type="ChEBI" id="CHEBI:58608"/>
        <dbReference type="EC" id="3.1.4.4"/>
    </reaction>
</comment>
<feature type="chain" id="PRO_5045866398" description="phospholipase D" evidence="7">
    <location>
        <begin position="28"/>
        <end position="382"/>
    </location>
</feature>
<comment type="similarity">
    <text evidence="2">Belongs to the phospholipase D family.</text>
</comment>
<protein>
    <recommendedName>
        <fullName evidence="3">phospholipase D</fullName>
        <ecNumber evidence="3">3.1.4.4</ecNumber>
    </recommendedName>
</protein>
<keyword evidence="7" id="KW-0732">Signal</keyword>
<feature type="domain" description="Phospholipase D-like" evidence="8">
    <location>
        <begin position="75"/>
        <end position="203"/>
    </location>
</feature>
<evidence type="ECO:0000313" key="10">
    <source>
        <dbReference type="Proteomes" id="UP001499979"/>
    </source>
</evidence>